<accession>A0ABQ3XJP5</accession>
<feature type="compositionally biased region" description="Gly residues" evidence="4">
    <location>
        <begin position="449"/>
        <end position="486"/>
    </location>
</feature>
<feature type="region of interest" description="Disordered" evidence="4">
    <location>
        <begin position="1"/>
        <end position="20"/>
    </location>
</feature>
<name>A0ABQ3XJP5_9ACTN</name>
<feature type="compositionally biased region" description="Polar residues" evidence="4">
    <location>
        <begin position="609"/>
        <end position="620"/>
    </location>
</feature>
<keyword evidence="7" id="KW-1185">Reference proteome</keyword>
<dbReference type="InterPro" id="IPR013784">
    <property type="entry name" value="Carb-bd-like_fold"/>
</dbReference>
<feature type="compositionally biased region" description="Gly residues" evidence="4">
    <location>
        <begin position="505"/>
        <end position="514"/>
    </location>
</feature>
<comment type="catalytic activity">
    <reaction evidence="1">
        <text>Endohydrolysis of (1-&gt;4)-alpha-D-glucosidic linkages in polysaccharides containing three or more (1-&gt;4)-alpha-linked D-glucose units.</text>
        <dbReference type="EC" id="3.2.1.1"/>
    </reaction>
</comment>
<feature type="compositionally biased region" description="Polar residues" evidence="4">
    <location>
        <begin position="301"/>
        <end position="313"/>
    </location>
</feature>
<evidence type="ECO:0000256" key="3">
    <source>
        <dbReference type="ARBA" id="ARBA00030238"/>
    </source>
</evidence>
<feature type="compositionally biased region" description="Low complexity" evidence="4">
    <location>
        <begin position="487"/>
        <end position="504"/>
    </location>
</feature>
<dbReference type="Proteomes" id="UP000612282">
    <property type="component" value="Unassembled WGS sequence"/>
</dbReference>
<dbReference type="CDD" id="cd00102">
    <property type="entry name" value="IPT"/>
    <property type="match status" value="1"/>
</dbReference>
<evidence type="ECO:0000256" key="1">
    <source>
        <dbReference type="ARBA" id="ARBA00000548"/>
    </source>
</evidence>
<feature type="region of interest" description="Disordered" evidence="4">
    <location>
        <begin position="203"/>
        <end position="222"/>
    </location>
</feature>
<reference evidence="6 7" key="1">
    <citation type="submission" date="2021-01" db="EMBL/GenBank/DDBJ databases">
        <title>Whole genome shotgun sequence of Actinoplanes couchii NBRC 106145.</title>
        <authorList>
            <person name="Komaki H."/>
            <person name="Tamura T."/>
        </authorList>
    </citation>
    <scope>NUCLEOTIDE SEQUENCE [LARGE SCALE GENOMIC DNA]</scope>
    <source>
        <strain evidence="6 7">NBRC 106145</strain>
    </source>
</reference>
<organism evidence="6 7">
    <name type="scientific">Actinoplanes couchii</name>
    <dbReference type="NCBI Taxonomy" id="403638"/>
    <lineage>
        <taxon>Bacteria</taxon>
        <taxon>Bacillati</taxon>
        <taxon>Actinomycetota</taxon>
        <taxon>Actinomycetes</taxon>
        <taxon>Micromonosporales</taxon>
        <taxon>Micromonosporaceae</taxon>
        <taxon>Actinoplanes</taxon>
    </lineage>
</organism>
<evidence type="ECO:0000256" key="5">
    <source>
        <dbReference type="SAM" id="Phobius"/>
    </source>
</evidence>
<dbReference type="SUPFAM" id="SSF49452">
    <property type="entry name" value="Starch-binding domain-like"/>
    <property type="match status" value="1"/>
</dbReference>
<dbReference type="InterPro" id="IPR013783">
    <property type="entry name" value="Ig-like_fold"/>
</dbReference>
<dbReference type="Gene3D" id="2.60.40.10">
    <property type="entry name" value="Immunoglobulins"/>
    <property type="match status" value="1"/>
</dbReference>
<keyword evidence="5" id="KW-1133">Transmembrane helix</keyword>
<feature type="compositionally biased region" description="Low complexity" evidence="4">
    <location>
        <begin position="526"/>
        <end position="537"/>
    </location>
</feature>
<feature type="region of interest" description="Disordered" evidence="4">
    <location>
        <begin position="414"/>
        <end position="620"/>
    </location>
</feature>
<sequence length="620" mass="63422">MYTSRDPPDIEGTGGPRDRKAVDVTTHLRARTAQAGAFLALVGGVLAGYPTAALAAAPNVKIDSVAPSGTITPGSTVTVSFTVSNQRGEGDSGSADVETKVTVSGGGSCQTGCQASDSIDGGRSYNATIKAPNVGAGQKQQVTVTVNANNGENGSASASFTVEGAAAPPVSTNVRLVSGRVKDDSGDRVSGVKVVMKDSAGAQYTTSTNGDGGFSFTSSDSQPISAGTIRVAAAKEGYDAASASVQGAVGKTVTVPLTMKKVVAPSPSASPSASASASAEATEDPAEEETTEEENAGVDLGQNTNEAANTSEDSGSNWLLIIMGVLLVAAGLGAMLLVWMRRKKAEELAAETGVGKIPPATGGGGNSFDQTRVAAPVGAGGRGGDATMIAPAAGMGGGSGSLADAPTMIHRQPVEDEFPDPYGAPLPANGGFNGQQNNQQWGNEPAGDNYGGGTQPYGQQQGGYDQGGYDQGGYGQQGGYDQGGYGQQQQQGGWDQGGYDQHQQQGGGGYGGGQTQRYDEHTNMYQPEQPQVPQQQQRYDEATGMYQPQQQGGGYDQGGYDQQGGYGQQQQGGWDNGQQQQQQGGYGQQPQQGGWDDDQQGYDQRGNAYGNNGQNRNWNG</sequence>
<proteinExistence type="predicted"/>
<feature type="transmembrane region" description="Helical" evidence="5">
    <location>
        <begin position="318"/>
        <end position="339"/>
    </location>
</feature>
<dbReference type="Pfam" id="PF13620">
    <property type="entry name" value="CarboxypepD_reg"/>
    <property type="match status" value="1"/>
</dbReference>
<feature type="compositionally biased region" description="Low complexity" evidence="4">
    <location>
        <begin position="205"/>
        <end position="221"/>
    </location>
</feature>
<comment type="caution">
    <text evidence="6">The sequence shown here is derived from an EMBL/GenBank/DDBJ whole genome shotgun (WGS) entry which is preliminary data.</text>
</comment>
<feature type="compositionally biased region" description="Gly residues" evidence="4">
    <location>
        <begin position="551"/>
        <end position="567"/>
    </location>
</feature>
<evidence type="ECO:0000313" key="6">
    <source>
        <dbReference type="EMBL" id="GID58702.1"/>
    </source>
</evidence>
<feature type="compositionally biased region" description="Low complexity" evidence="4">
    <location>
        <begin position="568"/>
        <end position="594"/>
    </location>
</feature>
<feature type="compositionally biased region" description="Acidic residues" evidence="4">
    <location>
        <begin position="281"/>
        <end position="296"/>
    </location>
</feature>
<evidence type="ECO:0000256" key="4">
    <source>
        <dbReference type="SAM" id="MobiDB-lite"/>
    </source>
</evidence>
<feature type="compositionally biased region" description="Low complexity" evidence="4">
    <location>
        <begin position="434"/>
        <end position="443"/>
    </location>
</feature>
<dbReference type="Gene3D" id="2.60.40.1120">
    <property type="entry name" value="Carboxypeptidase-like, regulatory domain"/>
    <property type="match status" value="1"/>
</dbReference>
<feature type="compositionally biased region" description="Low complexity" evidence="4">
    <location>
        <begin position="264"/>
        <end position="280"/>
    </location>
</feature>
<evidence type="ECO:0000256" key="2">
    <source>
        <dbReference type="ARBA" id="ARBA00012595"/>
    </source>
</evidence>
<evidence type="ECO:0000313" key="7">
    <source>
        <dbReference type="Proteomes" id="UP000612282"/>
    </source>
</evidence>
<gene>
    <name evidence="6" type="ORF">Aco03nite_071060</name>
</gene>
<dbReference type="EC" id="3.2.1.1" evidence="2"/>
<keyword evidence="5" id="KW-0812">Transmembrane</keyword>
<dbReference type="EMBL" id="BOMG01000088">
    <property type="protein sequence ID" value="GID58702.1"/>
    <property type="molecule type" value="Genomic_DNA"/>
</dbReference>
<protein>
    <recommendedName>
        <fullName evidence="2">alpha-amylase</fullName>
        <ecNumber evidence="2">3.2.1.1</ecNumber>
    </recommendedName>
    <alternativeName>
        <fullName evidence="3">1,4-alpha-D-glucan glucanohydrolase</fullName>
    </alternativeName>
</protein>
<keyword evidence="5" id="KW-0472">Membrane</keyword>
<feature type="region of interest" description="Disordered" evidence="4">
    <location>
        <begin position="264"/>
        <end position="313"/>
    </location>
</feature>